<dbReference type="Proteomes" id="UP001497497">
    <property type="component" value="Unassembled WGS sequence"/>
</dbReference>
<reference evidence="3 4" key="1">
    <citation type="submission" date="2024-04" db="EMBL/GenBank/DDBJ databases">
        <authorList>
            <consortium name="Genoscope - CEA"/>
            <person name="William W."/>
        </authorList>
    </citation>
    <scope>NUCLEOTIDE SEQUENCE [LARGE SCALE GENOMIC DNA]</scope>
</reference>
<feature type="compositionally biased region" description="Polar residues" evidence="1">
    <location>
        <begin position="409"/>
        <end position="427"/>
    </location>
</feature>
<feature type="compositionally biased region" description="Basic and acidic residues" evidence="1">
    <location>
        <begin position="322"/>
        <end position="335"/>
    </location>
</feature>
<feature type="compositionally biased region" description="Low complexity" evidence="1">
    <location>
        <begin position="137"/>
        <end position="163"/>
    </location>
</feature>
<gene>
    <name evidence="3" type="ORF">GSLYS_00015207001</name>
</gene>
<accession>A0AAV2I6X3</accession>
<dbReference type="EMBL" id="CAXITT010000442">
    <property type="protein sequence ID" value="CAL1541601.1"/>
    <property type="molecule type" value="Genomic_DNA"/>
</dbReference>
<keyword evidence="2" id="KW-0812">Transmembrane</keyword>
<evidence type="ECO:0000313" key="4">
    <source>
        <dbReference type="Proteomes" id="UP001497497"/>
    </source>
</evidence>
<protein>
    <submittedName>
        <fullName evidence="3">Uncharacterized protein</fullName>
    </submittedName>
</protein>
<evidence type="ECO:0000256" key="1">
    <source>
        <dbReference type="SAM" id="MobiDB-lite"/>
    </source>
</evidence>
<feature type="region of interest" description="Disordered" evidence="1">
    <location>
        <begin position="379"/>
        <end position="451"/>
    </location>
</feature>
<feature type="transmembrane region" description="Helical" evidence="2">
    <location>
        <begin position="345"/>
        <end position="365"/>
    </location>
</feature>
<feature type="compositionally biased region" description="Polar residues" evidence="1">
    <location>
        <begin position="164"/>
        <end position="177"/>
    </location>
</feature>
<name>A0AAV2I6X3_LYMST</name>
<organism evidence="3 4">
    <name type="scientific">Lymnaea stagnalis</name>
    <name type="common">Great pond snail</name>
    <name type="synonym">Helix stagnalis</name>
    <dbReference type="NCBI Taxonomy" id="6523"/>
    <lineage>
        <taxon>Eukaryota</taxon>
        <taxon>Metazoa</taxon>
        <taxon>Spiralia</taxon>
        <taxon>Lophotrochozoa</taxon>
        <taxon>Mollusca</taxon>
        <taxon>Gastropoda</taxon>
        <taxon>Heterobranchia</taxon>
        <taxon>Euthyneura</taxon>
        <taxon>Panpulmonata</taxon>
        <taxon>Hygrophila</taxon>
        <taxon>Lymnaeoidea</taxon>
        <taxon>Lymnaeidae</taxon>
        <taxon>Lymnaea</taxon>
    </lineage>
</organism>
<keyword evidence="2" id="KW-1133">Transmembrane helix</keyword>
<comment type="caution">
    <text evidence="3">The sequence shown here is derived from an EMBL/GenBank/DDBJ whole genome shotgun (WGS) entry which is preliminary data.</text>
</comment>
<proteinExistence type="predicted"/>
<dbReference type="AlphaFoldDB" id="A0AAV2I6X3"/>
<keyword evidence="4" id="KW-1185">Reference proteome</keyword>
<feature type="region of interest" description="Disordered" evidence="1">
    <location>
        <begin position="296"/>
        <end position="336"/>
    </location>
</feature>
<feature type="region of interest" description="Disordered" evidence="1">
    <location>
        <begin position="132"/>
        <end position="191"/>
    </location>
</feature>
<evidence type="ECO:0000313" key="3">
    <source>
        <dbReference type="EMBL" id="CAL1541601.1"/>
    </source>
</evidence>
<sequence length="940" mass="102811">MSEAGQKQYHFTPTNLLTEQIHPPPPHDIYRQIHVAMTQRTLGHVFRCPHVCFNLLSPTIWTLQRKCPKKDVTPCFNFSFIMPKVMAVYLISTLLLSRCCSDARHIVHGSPTTHQLDVLRVERSLSFKDASSSLKPAPSLHSTSHNSSPLNSNSLSSARSPPTTDRSSNRNIPQKTNRPPPATADTTASDAVQRSQLISKLISTLEELHVLELSTTSCFRLHKIVYKPEHDSWASQGNSIGVYLSLEKIDRNASLVKNSSDGDVMSNTYAPNTEIAGEPSLLPATCVSNPTVEFVNTTSNSQQSRSPGDMGQQNGTGLRTAPESHTDSVKKRLDDYPNGLSRTQIVVISTCSAIIGLFFLVAAFLRIRNYIKRSRMEQAMANRPKFRSCSVALRNPSQSMEQLRRDSLASKTSHQNSVTTKGSNASQNNGSSRENSSTSSPHHEPDTTPLLIITRPGGLELATPTESNASFHCVDDETMPQKKKPVTPLSLVTNGGTDGCYIVALRQAQLGHVPLAVMERADSLKGWPNPKLERGSSLKSRPNPAIILERRTSLKSCEPTSQNGPALNQAGIPYIHGGVKDGTKFVKNNCQVIKGKYKEKELFNGSPHIYQLMGNSERKQNDKSRTIFLEPKKNGNVDKGFVKTTKGYQIVTNGDIDNQVLPVSKADMGNAIKSLNVKVQIENSVPDENDGINLSSVDQKCGNSTKDEPPQHEDLDLISPVTESSYFGLSQSDCSLSSATNQGNEFFGQSEYHPDVHNGDAPCLDEVVSYEGESHLENGGDLDMDQAETLDVTAAVKHKSGDKYTNGGTYFPVHLVQNNSSKAETMADSDNLSNETDDNWTLSDQFLSSPPGYCGNKDNTTLVTSSKLVPYTTDCSHGVEPDIEQLKPGNEEPLQDPDPSEIVWGNLTAARLLDASSIPSESESTIIVNRETFSHVNGNS</sequence>
<feature type="compositionally biased region" description="Polar residues" evidence="1">
    <location>
        <begin position="296"/>
        <end position="317"/>
    </location>
</feature>
<keyword evidence="2" id="KW-0472">Membrane</keyword>
<feature type="compositionally biased region" description="Low complexity" evidence="1">
    <location>
        <begin position="428"/>
        <end position="440"/>
    </location>
</feature>
<evidence type="ECO:0000256" key="2">
    <source>
        <dbReference type="SAM" id="Phobius"/>
    </source>
</evidence>